<dbReference type="GeneID" id="80532811"/>
<reference evidence="7 9" key="1">
    <citation type="journal article" date="2011" name="Virus Genes">
        <title>Comparative genomic sequence analysis of the Marek's disease vaccine strain SB-1.</title>
        <authorList>
            <person name="Spatz S.J."/>
            <person name="Schat K.A."/>
        </authorList>
    </citation>
    <scope>NUCLEOTIDE SEQUENCE [LARGE SCALE GENOMIC DNA]</scope>
    <source>
        <strain evidence="7">SB-1</strain>
    </source>
</reference>
<dbReference type="CDD" id="cd07557">
    <property type="entry name" value="trimeric_dUTPase"/>
    <property type="match status" value="1"/>
</dbReference>
<evidence type="ECO:0000256" key="2">
    <source>
        <dbReference type="ARBA" id="ARBA00022801"/>
    </source>
</evidence>
<feature type="compositionally biased region" description="Basic and acidic residues" evidence="5">
    <location>
        <begin position="410"/>
        <end position="427"/>
    </location>
</feature>
<keyword evidence="4" id="KW-0546">Nucleotide metabolism</keyword>
<dbReference type="GO" id="GO:0004170">
    <property type="term" value="F:dUTP diphosphatase activity"/>
    <property type="evidence" value="ECO:0007669"/>
    <property type="project" value="InterPro"/>
</dbReference>
<feature type="domain" description="dUTPase-like" evidence="6">
    <location>
        <begin position="279"/>
        <end position="379"/>
    </location>
</feature>
<dbReference type="HAMAP" id="MF_04031">
    <property type="entry name" value="HSV_DUT"/>
    <property type="match status" value="1"/>
</dbReference>
<dbReference type="RefSeq" id="YP_010795651.1">
    <property type="nucleotide sequence ID" value="NC_075702.1"/>
</dbReference>
<dbReference type="InterPro" id="IPR034745">
    <property type="entry name" value="HSV_DUT"/>
</dbReference>
<evidence type="ECO:0000313" key="8">
    <source>
        <dbReference type="EMBL" id="QEY02241.1"/>
    </source>
</evidence>
<dbReference type="Pfam" id="PF00692">
    <property type="entry name" value="dUTPase"/>
    <property type="match status" value="1"/>
</dbReference>
<keyword evidence="1" id="KW-0479">Metal-binding</keyword>
<dbReference type="InterPro" id="IPR036157">
    <property type="entry name" value="dUTPase-like_sf"/>
</dbReference>
<evidence type="ECO:0000256" key="3">
    <source>
        <dbReference type="ARBA" id="ARBA00022842"/>
    </source>
</evidence>
<gene>
    <name evidence="7" type="primary">UL50</name>
</gene>
<dbReference type="EMBL" id="MH939248">
    <property type="protein sequence ID" value="QEY02241.1"/>
    <property type="molecule type" value="Genomic_DNA"/>
</dbReference>
<protein>
    <submittedName>
        <fullName evidence="7">UL50 protein</fullName>
    </submittedName>
</protein>
<proteinExistence type="inferred from homology"/>
<dbReference type="GO" id="GO:0046080">
    <property type="term" value="P:dUTP metabolic process"/>
    <property type="evidence" value="ECO:0007669"/>
    <property type="project" value="InterPro"/>
</dbReference>
<evidence type="ECO:0000313" key="9">
    <source>
        <dbReference type="Proteomes" id="UP000095860"/>
    </source>
</evidence>
<reference evidence="8" key="2">
    <citation type="submission" date="2018-09" db="EMBL/GenBank/DDBJ databases">
        <title>Genomic sequence analysis of Gallid alphaherpesvirus 3 strain 301B/1.</title>
        <authorList>
            <person name="Kim T."/>
            <person name="Volkening J.D."/>
            <person name="Spatz S.J."/>
        </authorList>
    </citation>
    <scope>NUCLEOTIDE SEQUENCE</scope>
    <source>
        <strain evidence="8">301B/1</strain>
    </source>
</reference>
<dbReference type="GO" id="GO:0046872">
    <property type="term" value="F:metal ion binding"/>
    <property type="evidence" value="ECO:0007669"/>
    <property type="project" value="UniProtKB-KW"/>
</dbReference>
<dbReference type="Gene3D" id="2.70.40.10">
    <property type="match status" value="2"/>
</dbReference>
<sequence>MMDVGQTHPCGNALEKMSSHASGAPWRMQFSVDEAIYARNPEGWTCYIEERDPRCLRVINDCAISLPKRDVKRKYEICALDLGVRVAVPRNYVVVLAKLTDPDPTSRGVPVIRVANGLIDSGYRGNVRVVLLYEAACTIPKNGLVIRLALVQLAYPDFNSRVLFDLADITPHLDCGPNFSMSIATAAKSHSAQARPLLPPGGEKLWPGTGCRALVCLYSDRVSRATHYNTLDSNVIFAVRYNDSTTVIGLKDVPKYVHKTFVRFYTSGQFATFVPFYETFNTKRHEDAAYDIFAPSDIVLESMSSVTIAIQQRYACADKSMVPWIFGRSSMNLRGLIISPSRWMPDSWLTLTLCNLTEAKATIKRGDRIAQLLLVNQEAAALLPTEGGTAALFPTVGKCRRPAASAEAKWRETAAFDTESGRSERECAGFGSSGQ</sequence>
<evidence type="ECO:0000313" key="7">
    <source>
        <dbReference type="EMBL" id="AEI00260.1"/>
    </source>
</evidence>
<organism evidence="7 9">
    <name type="scientific">Gallid alphaherpesvirus 3</name>
    <dbReference type="NCBI Taxonomy" id="35250"/>
    <lineage>
        <taxon>Viruses</taxon>
        <taxon>Duplodnaviria</taxon>
        <taxon>Heunggongvirae</taxon>
        <taxon>Peploviricota</taxon>
        <taxon>Herviviricetes</taxon>
        <taxon>Herpesvirales</taxon>
        <taxon>Orthoherpesviridae</taxon>
        <taxon>Alphaherpesvirinae</taxon>
        <taxon>Mardivirus</taxon>
        <taxon>Mardivirus gallidalpha3</taxon>
    </lineage>
</organism>
<evidence type="ECO:0000259" key="6">
    <source>
        <dbReference type="Pfam" id="PF00692"/>
    </source>
</evidence>
<feature type="region of interest" description="Disordered" evidence="5">
    <location>
        <begin position="410"/>
        <end position="435"/>
    </location>
</feature>
<name>F8TC49_9ALPH</name>
<keyword evidence="9" id="KW-1185">Reference proteome</keyword>
<dbReference type="SUPFAM" id="SSF51283">
    <property type="entry name" value="dUTPase-like"/>
    <property type="match status" value="2"/>
</dbReference>
<dbReference type="Proteomes" id="UP000095860">
    <property type="component" value="Segment"/>
</dbReference>
<evidence type="ECO:0000256" key="1">
    <source>
        <dbReference type="ARBA" id="ARBA00022723"/>
    </source>
</evidence>
<keyword evidence="3" id="KW-0460">Magnesium</keyword>
<dbReference type="InterPro" id="IPR029054">
    <property type="entry name" value="dUTPase-like"/>
</dbReference>
<dbReference type="InterPro" id="IPR033704">
    <property type="entry name" value="dUTPase_trimeric"/>
</dbReference>
<dbReference type="EMBL" id="HQ840738">
    <property type="protein sequence ID" value="AEI00260.1"/>
    <property type="molecule type" value="Genomic_DNA"/>
</dbReference>
<dbReference type="KEGG" id="vg:80532811"/>
<keyword evidence="2" id="KW-0378">Hydrolase</keyword>
<accession>F8TC49</accession>
<evidence type="ECO:0000256" key="5">
    <source>
        <dbReference type="SAM" id="MobiDB-lite"/>
    </source>
</evidence>
<evidence type="ECO:0000256" key="4">
    <source>
        <dbReference type="ARBA" id="ARBA00023080"/>
    </source>
</evidence>